<dbReference type="Pfam" id="PF20703">
    <property type="entry name" value="nSTAND1"/>
    <property type="match status" value="1"/>
</dbReference>
<dbReference type="SUPFAM" id="SSF52540">
    <property type="entry name" value="P-loop containing nucleoside triphosphate hydrolases"/>
    <property type="match status" value="1"/>
</dbReference>
<dbReference type="Pfam" id="PF12770">
    <property type="entry name" value="CHAT"/>
    <property type="match status" value="1"/>
</dbReference>
<evidence type="ECO:0008006" key="5">
    <source>
        <dbReference type="Google" id="ProtNLM"/>
    </source>
</evidence>
<feature type="non-terminal residue" evidence="3">
    <location>
        <position position="427"/>
    </location>
</feature>
<organism evidence="3 4">
    <name type="scientific">Candidatus Thermofonsia Clade 3 bacterium</name>
    <dbReference type="NCBI Taxonomy" id="2364212"/>
    <lineage>
        <taxon>Bacteria</taxon>
        <taxon>Bacillati</taxon>
        <taxon>Chloroflexota</taxon>
        <taxon>Candidatus Thermofontia</taxon>
        <taxon>Candidatus Thermofonsia Clade 3</taxon>
    </lineage>
</organism>
<evidence type="ECO:0000313" key="3">
    <source>
        <dbReference type="EMBL" id="PJF46542.1"/>
    </source>
</evidence>
<dbReference type="InterPro" id="IPR049052">
    <property type="entry name" value="nSTAND1"/>
</dbReference>
<evidence type="ECO:0000259" key="2">
    <source>
        <dbReference type="Pfam" id="PF20703"/>
    </source>
</evidence>
<dbReference type="PANTHER" id="PTHR47691">
    <property type="entry name" value="REGULATOR-RELATED"/>
    <property type="match status" value="1"/>
</dbReference>
<evidence type="ECO:0000313" key="4">
    <source>
        <dbReference type="Proteomes" id="UP000230790"/>
    </source>
</evidence>
<dbReference type="InterPro" id="IPR024983">
    <property type="entry name" value="CHAT_dom"/>
</dbReference>
<dbReference type="PANTHER" id="PTHR47691:SF3">
    <property type="entry name" value="HTH-TYPE TRANSCRIPTIONAL REGULATOR RV0890C-RELATED"/>
    <property type="match status" value="1"/>
</dbReference>
<sequence>MAAQDIAAPVTPVRMLMLIAAPLVMKRADHDLVPIDLLPAQEELETLAETCGALGAALEIQAEIGTADRIGHVFATAPLPFDLLHFVGHGSRQLDGSSVLALEDEVGALRPMSAAELHRAFGGRTPCRLAFLSACHSAGLADALINAGVPHVVVINAADAVLDLAARAFAARFYAALLAGRTVAEAFDAGRTAVALHDELRDWRDPQTLQPYNVREELKFLLLPEGDPVHRQPLFPAPPRGGVTFHRPPWERTNLSPASADPFVGRARELYTIAVRLRDNRCVAIHGMGGMGKTALALAAARWQHERSRWRDGVWLVQLRNIADAREARSRIALALDLDPKAVESDATLAAALRDRHSLIVLDDLDALLTHDRSGVVALLNALLETRRLKLITTTRRDLPGRVHHRAVELARLDPRDAQIAFTTYAP</sequence>
<proteinExistence type="predicted"/>
<comment type="caution">
    <text evidence="3">The sequence shown here is derived from an EMBL/GenBank/DDBJ whole genome shotgun (WGS) entry which is preliminary data.</text>
</comment>
<name>A0A2M8Q9R6_9CHLR</name>
<gene>
    <name evidence="3" type="ORF">CUN48_13270</name>
</gene>
<protein>
    <recommendedName>
        <fullName evidence="5">CHAT domain-containing protein</fullName>
    </recommendedName>
</protein>
<dbReference type="EMBL" id="PGTN01000151">
    <property type="protein sequence ID" value="PJF46542.1"/>
    <property type="molecule type" value="Genomic_DNA"/>
</dbReference>
<dbReference type="InterPro" id="IPR027417">
    <property type="entry name" value="P-loop_NTPase"/>
</dbReference>
<accession>A0A2M8Q9R6</accession>
<dbReference type="Gene3D" id="3.40.50.300">
    <property type="entry name" value="P-loop containing nucleotide triphosphate hydrolases"/>
    <property type="match status" value="1"/>
</dbReference>
<reference evidence="3 4" key="1">
    <citation type="submission" date="2017-11" db="EMBL/GenBank/DDBJ databases">
        <title>Evolution of Phototrophy in the Chloroflexi Phylum Driven by Horizontal Gene Transfer.</title>
        <authorList>
            <person name="Ward L.M."/>
            <person name="Hemp J."/>
            <person name="Shih P.M."/>
            <person name="Mcglynn S.E."/>
            <person name="Fischer W."/>
        </authorList>
    </citation>
    <scope>NUCLEOTIDE SEQUENCE [LARGE SCALE GENOMIC DNA]</scope>
    <source>
        <strain evidence="3">JP3_7</strain>
    </source>
</reference>
<feature type="domain" description="CHAT" evidence="1">
    <location>
        <begin position="19"/>
        <end position="199"/>
    </location>
</feature>
<dbReference type="AlphaFoldDB" id="A0A2M8Q9R6"/>
<dbReference type="PRINTS" id="PR00364">
    <property type="entry name" value="DISEASERSIST"/>
</dbReference>
<evidence type="ECO:0000259" key="1">
    <source>
        <dbReference type="Pfam" id="PF12770"/>
    </source>
</evidence>
<feature type="domain" description="Novel STAND NTPase 1" evidence="2">
    <location>
        <begin position="257"/>
        <end position="406"/>
    </location>
</feature>
<dbReference type="Proteomes" id="UP000230790">
    <property type="component" value="Unassembled WGS sequence"/>
</dbReference>